<feature type="coiled-coil region" evidence="1">
    <location>
        <begin position="217"/>
        <end position="318"/>
    </location>
</feature>
<organism evidence="2 3">
    <name type="scientific">Babesia gibsoni</name>
    <dbReference type="NCBI Taxonomy" id="33632"/>
    <lineage>
        <taxon>Eukaryota</taxon>
        <taxon>Sar</taxon>
        <taxon>Alveolata</taxon>
        <taxon>Apicomplexa</taxon>
        <taxon>Aconoidasida</taxon>
        <taxon>Piroplasmida</taxon>
        <taxon>Babesiidae</taxon>
        <taxon>Babesia</taxon>
    </lineage>
</organism>
<keyword evidence="1" id="KW-0175">Coiled coil</keyword>
<dbReference type="Proteomes" id="UP001230268">
    <property type="component" value="Unassembled WGS sequence"/>
</dbReference>
<sequence>MKLPAPLWRYWQAIWPVDYKADVQVNVSGDIRFRCDADKDIFDGTRWNEVVLHTRGNGLFMYQPDDGACVETAPPIMAWLLEHISMEIRPPTDFMTLPSVAGTSSSANGAILYLIDGEDNSTAFMAIYFSDQEACRVTQERFKRCSLMYLQSLQERDSAGIIGACETVHAIESLRYNHELLRQQKDMMRLDNTLLMSQYNANKQAFSESTEIQMVENAGLKAQLEKYLDHIEHLEDKMASMEKTIKELKVEKGRLLESLETLELEKVSRINDKIMAYKQNSTDRNSDDNDIAQLQSEIKTLKKEYAHTTAMYHNYKNEVLMEYQRLDDFLYHGDIYEMLIRWITCNDLKVQYYETCHLMSPEEHHHFGERIQYEQEEFRKCITLARASYINCRTHLFDEVIASLHLNKIDSNLSRRILTRELQRLTWVFQPESSDMDLSEPIWMSQENIDNLVEKMLYSNQDHTWYNRPSYSSALKPILTNDAASDSMLLTLKRQLYEAVKQNEKLKSQVASLEKMTGSKSHWNKIWTNSVE</sequence>
<dbReference type="AlphaFoldDB" id="A0AAD8P8K4"/>
<protein>
    <submittedName>
        <fullName evidence="2">Uncharacterized protein</fullName>
    </submittedName>
</protein>
<keyword evidence="3" id="KW-1185">Reference proteome</keyword>
<evidence type="ECO:0000256" key="1">
    <source>
        <dbReference type="SAM" id="Coils"/>
    </source>
</evidence>
<name>A0AAD8P8K4_BABGI</name>
<feature type="coiled-coil region" evidence="1">
    <location>
        <begin position="489"/>
        <end position="516"/>
    </location>
</feature>
<evidence type="ECO:0000313" key="2">
    <source>
        <dbReference type="EMBL" id="KAK1442575.1"/>
    </source>
</evidence>
<dbReference type="EMBL" id="JAVEPI010000003">
    <property type="protein sequence ID" value="KAK1442575.1"/>
    <property type="molecule type" value="Genomic_DNA"/>
</dbReference>
<comment type="caution">
    <text evidence="2">The sequence shown here is derived from an EMBL/GenBank/DDBJ whole genome shotgun (WGS) entry which is preliminary data.</text>
</comment>
<accession>A0AAD8P8K4</accession>
<proteinExistence type="predicted"/>
<dbReference type="SUPFAM" id="SSF75704">
    <property type="entry name" value="Mitotic arrest deficient-like 1, Mad1"/>
    <property type="match status" value="1"/>
</dbReference>
<evidence type="ECO:0000313" key="3">
    <source>
        <dbReference type="Proteomes" id="UP001230268"/>
    </source>
</evidence>
<gene>
    <name evidence="2" type="ORF">BgAZ_300930</name>
</gene>
<reference evidence="2" key="1">
    <citation type="submission" date="2023-08" db="EMBL/GenBank/DDBJ databases">
        <title>Draft sequence of the Babesia gibsoni genome.</title>
        <authorList>
            <person name="Yamagishi J.Y."/>
            <person name="Xuan X.X."/>
        </authorList>
    </citation>
    <scope>NUCLEOTIDE SEQUENCE</scope>
    <source>
        <strain evidence="2">Azabu</strain>
    </source>
</reference>